<sequence>MISLAIILIVFTVLLYYGTKPYDYWKKKRIKHERPWPFVGNNFQVFFLKKSISELAEEYYWRYPDEKVLGFYRALKPELIIRDPELVKRVLIQDFPYFHSRGMLPDKKDVEPLMRNLFTAEGDYWKLVRQRMTPTFTSGKLKAMFPLIVERAEKLKARTLNAAAEGTVLDAKDLMARYTIDFIGACGFGLDADSLNQEDSEFRKLGIKIFQVRLRDVFVSLLKQFFPETFRGFKVMDHLEYELKEFVGSMMKKRNYKSCGRGDFIDLLLDCRQQGTVYGESIEKIHNGVPEMASLEFDDDLITAQVFVFFAAGFETSSSATSFTLHQLAYHPHIQEKVRAEIDFVLTKHGGKLSYDAIKEMTYLEWTLKEALRLFPTLGFLIRECARPYHFPELNLTIDKGVTVLIPVQALHKDPLYFKNPEEFRPERFHPDEFDSVQKYLYLPFGEGPRACIGARLGLMQSIAGLAAILSTFTVEPAPQSIRHPIINSRSIVVQSIKGGLPLLFKERKAV</sequence>
<name>A0ACC1CF32_9NEOP</name>
<dbReference type="Proteomes" id="UP000824533">
    <property type="component" value="Linkage Group LG28"/>
</dbReference>
<gene>
    <name evidence="1" type="ORF">K1T71_014040</name>
</gene>
<accession>A0ACC1CF32</accession>
<organism evidence="1 2">
    <name type="scientific">Dendrolimus kikuchii</name>
    <dbReference type="NCBI Taxonomy" id="765133"/>
    <lineage>
        <taxon>Eukaryota</taxon>
        <taxon>Metazoa</taxon>
        <taxon>Ecdysozoa</taxon>
        <taxon>Arthropoda</taxon>
        <taxon>Hexapoda</taxon>
        <taxon>Insecta</taxon>
        <taxon>Pterygota</taxon>
        <taxon>Neoptera</taxon>
        <taxon>Endopterygota</taxon>
        <taxon>Lepidoptera</taxon>
        <taxon>Glossata</taxon>
        <taxon>Ditrysia</taxon>
        <taxon>Bombycoidea</taxon>
        <taxon>Lasiocampidae</taxon>
        <taxon>Dendrolimus</taxon>
    </lineage>
</organism>
<protein>
    <submittedName>
        <fullName evidence="1">Uncharacterized protein</fullName>
    </submittedName>
</protein>
<comment type="caution">
    <text evidence="1">The sequence shown here is derived from an EMBL/GenBank/DDBJ whole genome shotgun (WGS) entry which is preliminary data.</text>
</comment>
<evidence type="ECO:0000313" key="1">
    <source>
        <dbReference type="EMBL" id="KAJ0170112.1"/>
    </source>
</evidence>
<proteinExistence type="predicted"/>
<evidence type="ECO:0000313" key="2">
    <source>
        <dbReference type="Proteomes" id="UP000824533"/>
    </source>
</evidence>
<keyword evidence="2" id="KW-1185">Reference proteome</keyword>
<reference evidence="1 2" key="1">
    <citation type="journal article" date="2021" name="Front. Genet.">
        <title>Chromosome-Level Genome Assembly Reveals Significant Gene Expansion in the Toll and IMD Signaling Pathways of Dendrolimus kikuchii.</title>
        <authorList>
            <person name="Zhou J."/>
            <person name="Wu P."/>
            <person name="Xiong Z."/>
            <person name="Liu N."/>
            <person name="Zhao N."/>
            <person name="Ji M."/>
            <person name="Qiu Y."/>
            <person name="Yang B."/>
        </authorList>
    </citation>
    <scope>NUCLEOTIDE SEQUENCE [LARGE SCALE GENOMIC DNA]</scope>
    <source>
        <strain evidence="1">Ann1</strain>
    </source>
</reference>
<dbReference type="EMBL" id="CM034414">
    <property type="protein sequence ID" value="KAJ0170112.1"/>
    <property type="molecule type" value="Genomic_DNA"/>
</dbReference>